<dbReference type="CDD" id="cd23272">
    <property type="entry name" value="Dkk1_Cys2"/>
    <property type="match status" value="1"/>
</dbReference>
<dbReference type="AlphaFoldDB" id="A0A3B3QWP4"/>
<evidence type="ECO:0000259" key="11">
    <source>
        <dbReference type="Pfam" id="PF21481"/>
    </source>
</evidence>
<feature type="region of interest" description="Disordered" evidence="8">
    <location>
        <begin position="1"/>
        <end position="33"/>
    </location>
</feature>
<keyword evidence="7" id="KW-1015">Disulfide bond</keyword>
<keyword evidence="5" id="KW-0879">Wnt signaling pathway</keyword>
<dbReference type="InterPro" id="IPR006796">
    <property type="entry name" value="Dickkopf_N"/>
</dbReference>
<dbReference type="GO" id="GO:0016055">
    <property type="term" value="P:Wnt signaling pathway"/>
    <property type="evidence" value="ECO:0007669"/>
    <property type="project" value="UniProtKB-KW"/>
</dbReference>
<dbReference type="GeneTree" id="ENSGT00940000165723"/>
<dbReference type="Pfam" id="PF21479">
    <property type="entry name" value="DIKK1-2-4_C-subdom2"/>
    <property type="match status" value="1"/>
</dbReference>
<evidence type="ECO:0000256" key="4">
    <source>
        <dbReference type="ARBA" id="ARBA00022525"/>
    </source>
</evidence>
<accession>A0A3B3QWP4</accession>
<dbReference type="Ensembl" id="ENSPKIT00000034677.1">
    <property type="protein sequence ID" value="ENSPKIP00000010543.1"/>
    <property type="gene ID" value="ENSPKIG00000025228.1"/>
</dbReference>
<dbReference type="InterPro" id="IPR048499">
    <property type="entry name" value="DIKK1/2/4_C-subdom2"/>
</dbReference>
<dbReference type="PANTHER" id="PTHR12113">
    <property type="entry name" value="DICKKOPF3-LIKE 3"/>
    <property type="match status" value="1"/>
</dbReference>
<reference evidence="12" key="1">
    <citation type="submission" date="2025-08" db="UniProtKB">
        <authorList>
            <consortium name="Ensembl"/>
        </authorList>
    </citation>
    <scope>IDENTIFICATION</scope>
</reference>
<dbReference type="InterPro" id="IPR048500">
    <property type="entry name" value="DIKK1/2/4_C-subdom1"/>
</dbReference>
<evidence type="ECO:0000256" key="1">
    <source>
        <dbReference type="ARBA" id="ARBA00004613"/>
    </source>
</evidence>
<dbReference type="GO" id="GO:0048019">
    <property type="term" value="F:receptor antagonist activity"/>
    <property type="evidence" value="ECO:0007669"/>
    <property type="project" value="TreeGrafter"/>
</dbReference>
<evidence type="ECO:0000256" key="5">
    <source>
        <dbReference type="ARBA" id="ARBA00022687"/>
    </source>
</evidence>
<feature type="region of interest" description="Disordered" evidence="8">
    <location>
        <begin position="123"/>
        <end position="143"/>
    </location>
</feature>
<evidence type="ECO:0000256" key="8">
    <source>
        <dbReference type="SAM" id="MobiDB-lite"/>
    </source>
</evidence>
<dbReference type="Pfam" id="PF04706">
    <property type="entry name" value="Dickkopf_N"/>
    <property type="match status" value="1"/>
</dbReference>
<dbReference type="Pfam" id="PF21481">
    <property type="entry name" value="DIKK1-2-4_C-subdom1"/>
    <property type="match status" value="1"/>
</dbReference>
<dbReference type="InterPro" id="IPR039863">
    <property type="entry name" value="DKK1-4"/>
</dbReference>
<dbReference type="PANTHER" id="PTHR12113:SF11">
    <property type="entry name" value="DICKKOPF-RELATED PROTEIN 1"/>
    <property type="match status" value="1"/>
</dbReference>
<evidence type="ECO:0000259" key="10">
    <source>
        <dbReference type="Pfam" id="PF21479"/>
    </source>
</evidence>
<keyword evidence="6" id="KW-0732">Signal</keyword>
<proteinExistence type="inferred from homology"/>
<dbReference type="FunFam" id="2.10.80.10:FF:000001">
    <property type="entry name" value="Dickkopf WNT-signaling pathway inhibitor 2"/>
    <property type="match status" value="1"/>
</dbReference>
<evidence type="ECO:0000313" key="12">
    <source>
        <dbReference type="Ensembl" id="ENSPKIP00000010543.1"/>
    </source>
</evidence>
<evidence type="ECO:0000256" key="6">
    <source>
        <dbReference type="ARBA" id="ARBA00022729"/>
    </source>
</evidence>
<feature type="domain" description="Dickkopf-related protein 1/2/4 C-terminal subdomain 1" evidence="11">
    <location>
        <begin position="146"/>
        <end position="175"/>
    </location>
</feature>
<keyword evidence="3" id="KW-0217">Developmental protein</keyword>
<keyword evidence="13" id="KW-1185">Reference proteome</keyword>
<comment type="similarity">
    <text evidence="2">Belongs to the dickkopf family.</text>
</comment>
<dbReference type="GO" id="GO:0039706">
    <property type="term" value="F:co-receptor binding"/>
    <property type="evidence" value="ECO:0007669"/>
    <property type="project" value="TreeGrafter"/>
</dbReference>
<dbReference type="GO" id="GO:0090090">
    <property type="term" value="P:negative regulation of canonical Wnt signaling pathway"/>
    <property type="evidence" value="ECO:0007669"/>
    <property type="project" value="TreeGrafter"/>
</dbReference>
<comment type="subcellular location">
    <subcellularLocation>
        <location evidence="1">Secreted</location>
    </subcellularLocation>
</comment>
<evidence type="ECO:0000256" key="3">
    <source>
        <dbReference type="ARBA" id="ARBA00022473"/>
    </source>
</evidence>
<keyword evidence="4" id="KW-0964">Secreted</keyword>
<evidence type="ECO:0000256" key="2">
    <source>
        <dbReference type="ARBA" id="ARBA00010842"/>
    </source>
</evidence>
<protein>
    <submittedName>
        <fullName evidence="12">Dickkopf WNT signaling pathway inhibitor 1b</fullName>
    </submittedName>
</protein>
<dbReference type="InterPro" id="IPR047304">
    <property type="entry name" value="Dkk1_Cys2"/>
</dbReference>
<dbReference type="Gene3D" id="2.10.80.10">
    <property type="entry name" value="Lipase, subunit A"/>
    <property type="match status" value="1"/>
</dbReference>
<organism evidence="12 13">
    <name type="scientific">Paramormyrops kingsleyae</name>
    <dbReference type="NCBI Taxonomy" id="1676925"/>
    <lineage>
        <taxon>Eukaryota</taxon>
        <taxon>Metazoa</taxon>
        <taxon>Chordata</taxon>
        <taxon>Craniata</taxon>
        <taxon>Vertebrata</taxon>
        <taxon>Euteleostomi</taxon>
        <taxon>Actinopterygii</taxon>
        <taxon>Neopterygii</taxon>
        <taxon>Teleostei</taxon>
        <taxon>Osteoglossocephala</taxon>
        <taxon>Osteoglossomorpha</taxon>
        <taxon>Osteoglossiformes</taxon>
        <taxon>Mormyridae</taxon>
        <taxon>Paramormyrops</taxon>
    </lineage>
</organism>
<feature type="domain" description="Dickkopf-related protein 1/2/4 C-terminal subdomain 2" evidence="10">
    <location>
        <begin position="178"/>
        <end position="227"/>
    </location>
</feature>
<evidence type="ECO:0000256" key="7">
    <source>
        <dbReference type="ARBA" id="ARBA00023157"/>
    </source>
</evidence>
<name>A0A3B3QWP4_9TELE</name>
<reference evidence="12" key="2">
    <citation type="submission" date="2025-09" db="UniProtKB">
        <authorList>
            <consortium name="Ensembl"/>
        </authorList>
    </citation>
    <scope>IDENTIFICATION</scope>
</reference>
<sequence>KKKLINENEDSELVSLPGGAANPGHPVSASPDILPFDSGNQNTAIDPVQPLSCSTDEECGDEEFCYGSRGACLPCRKRRKRCIRDAVCCPGNHCSNGLCLPIDPATTQQARVDATAAVTLGQENSTIQPHSKRPLPSRSQSLKGQEGENCLRSTDCSEGLCCARHFWSKICKPVLKEGQVCTKHRRKGTHGLEIFQRCDCGDGLSCRTQKGNHSNKAARSLHTCQRH</sequence>
<evidence type="ECO:0000313" key="13">
    <source>
        <dbReference type="Proteomes" id="UP000261540"/>
    </source>
</evidence>
<feature type="domain" description="Dickkopf N-terminal cysteine-rich" evidence="9">
    <location>
        <begin position="52"/>
        <end position="99"/>
    </location>
</feature>
<evidence type="ECO:0000259" key="9">
    <source>
        <dbReference type="Pfam" id="PF04706"/>
    </source>
</evidence>
<dbReference type="Proteomes" id="UP000261540">
    <property type="component" value="Unplaced"/>
</dbReference>
<dbReference type="GO" id="GO:0005615">
    <property type="term" value="C:extracellular space"/>
    <property type="evidence" value="ECO:0007669"/>
    <property type="project" value="TreeGrafter"/>
</dbReference>